<dbReference type="GO" id="GO:0030027">
    <property type="term" value="C:lamellipodium"/>
    <property type="evidence" value="ECO:0007669"/>
    <property type="project" value="TreeGrafter"/>
</dbReference>
<organism evidence="8 9">
    <name type="scientific">Scleropages formosus</name>
    <name type="common">Asian bonytongue</name>
    <name type="synonym">Osteoglossum formosum</name>
    <dbReference type="NCBI Taxonomy" id="113540"/>
    <lineage>
        <taxon>Eukaryota</taxon>
        <taxon>Metazoa</taxon>
        <taxon>Chordata</taxon>
        <taxon>Craniata</taxon>
        <taxon>Vertebrata</taxon>
        <taxon>Euteleostomi</taxon>
        <taxon>Actinopterygii</taxon>
        <taxon>Neopterygii</taxon>
        <taxon>Teleostei</taxon>
        <taxon>Osteoglossocephala</taxon>
        <taxon>Osteoglossomorpha</taxon>
        <taxon>Osteoglossiformes</taxon>
        <taxon>Osteoglossidae</taxon>
        <taxon>Scleropages</taxon>
    </lineage>
</organism>
<dbReference type="GO" id="GO:0030036">
    <property type="term" value="P:actin cytoskeleton organization"/>
    <property type="evidence" value="ECO:0007669"/>
    <property type="project" value="InterPro"/>
</dbReference>
<reference evidence="8 9" key="1">
    <citation type="submission" date="2015-08" db="EMBL/GenBank/DDBJ databases">
        <title>The genome of the Asian arowana (Scleropages formosus).</title>
        <authorList>
            <person name="Tan M.H."/>
            <person name="Gan H.M."/>
            <person name="Croft L.J."/>
            <person name="Austin C.M."/>
        </authorList>
    </citation>
    <scope>NUCLEOTIDE SEQUENCE [LARGE SCALE GENOMIC DNA]</scope>
    <source>
        <strain evidence="8">Aro1</strain>
    </source>
</reference>
<evidence type="ECO:0000256" key="2">
    <source>
        <dbReference type="ARBA" id="ARBA00006993"/>
    </source>
</evidence>
<dbReference type="GO" id="GO:0005856">
    <property type="term" value="C:cytoskeleton"/>
    <property type="evidence" value="ECO:0007669"/>
    <property type="project" value="UniProtKB-SubCell"/>
</dbReference>
<gene>
    <name evidence="8" type="ORF">Z043_121307</name>
</gene>
<dbReference type="EMBL" id="JARO02010458">
    <property type="protein sequence ID" value="KPP60669.1"/>
    <property type="molecule type" value="Genomic_DNA"/>
</dbReference>
<evidence type="ECO:0000256" key="4">
    <source>
        <dbReference type="ARBA" id="ARBA00022553"/>
    </source>
</evidence>
<protein>
    <submittedName>
        <fullName evidence="8">Uncharacterized protein</fullName>
    </submittedName>
</protein>
<keyword evidence="5" id="KW-0009">Actin-binding</keyword>
<comment type="subcellular location">
    <subcellularLocation>
        <location evidence="1">Cytoplasm</location>
        <location evidence="1">Cytoskeleton</location>
    </subcellularLocation>
</comment>
<comment type="caution">
    <text evidence="8">The sequence shown here is derived from an EMBL/GenBank/DDBJ whole genome shotgun (WGS) entry which is preliminary data.</text>
</comment>
<dbReference type="GO" id="GO:0034237">
    <property type="term" value="F:protein kinase A regulatory subunit binding"/>
    <property type="evidence" value="ECO:0007669"/>
    <property type="project" value="TreeGrafter"/>
</dbReference>
<evidence type="ECO:0000256" key="1">
    <source>
        <dbReference type="ARBA" id="ARBA00004245"/>
    </source>
</evidence>
<dbReference type="GO" id="GO:2000601">
    <property type="term" value="P:positive regulation of Arp2/3 complex-mediated actin nucleation"/>
    <property type="evidence" value="ECO:0007669"/>
    <property type="project" value="TreeGrafter"/>
</dbReference>
<evidence type="ECO:0000256" key="6">
    <source>
        <dbReference type="ARBA" id="ARBA00023212"/>
    </source>
</evidence>
<dbReference type="PANTHER" id="PTHR12902">
    <property type="entry name" value="WASP-1"/>
    <property type="match status" value="1"/>
</dbReference>
<evidence type="ECO:0000256" key="3">
    <source>
        <dbReference type="ARBA" id="ARBA00022490"/>
    </source>
</evidence>
<keyword evidence="4" id="KW-0597">Phosphoprotein</keyword>
<comment type="similarity">
    <text evidence="2">Belongs to the SCAR/WAVE family.</text>
</comment>
<keyword evidence="3" id="KW-0963">Cytoplasm</keyword>
<evidence type="ECO:0000313" key="8">
    <source>
        <dbReference type="EMBL" id="KPP60669.1"/>
    </source>
</evidence>
<name>A0A0P7TI93_SCLFO</name>
<keyword evidence="6" id="KW-0206">Cytoskeleton</keyword>
<dbReference type="PANTHER" id="PTHR12902:SF8">
    <property type="entry name" value="ACTIN-BINDING PROTEIN WASF1"/>
    <property type="match status" value="1"/>
</dbReference>
<evidence type="ECO:0000313" key="9">
    <source>
        <dbReference type="Proteomes" id="UP000034805"/>
    </source>
</evidence>
<feature type="region of interest" description="Disordered" evidence="7">
    <location>
        <begin position="100"/>
        <end position="128"/>
    </location>
</feature>
<dbReference type="InterPro" id="IPR028288">
    <property type="entry name" value="SCAR/WAVE_fam"/>
</dbReference>
<dbReference type="GO" id="GO:0003779">
    <property type="term" value="F:actin binding"/>
    <property type="evidence" value="ECO:0007669"/>
    <property type="project" value="UniProtKB-KW"/>
</dbReference>
<dbReference type="GO" id="GO:0071933">
    <property type="term" value="F:Arp2/3 complex binding"/>
    <property type="evidence" value="ECO:0007669"/>
    <property type="project" value="TreeGrafter"/>
</dbReference>
<sequence>MHLSLQDITMRKAFRSSTIQDQQLFDRRTLPIPMQETFDLCEQPPPLNILTPYRSDSSPIVWLIYMDEFGNRDDGKEGLKFYTNPSYFFDLWREKMLQDTEDKRKEKRKQRVSGASPGVGDDVEHGRG</sequence>
<dbReference type="Proteomes" id="UP000034805">
    <property type="component" value="Unassembled WGS sequence"/>
</dbReference>
<proteinExistence type="inferred from homology"/>
<evidence type="ECO:0000256" key="7">
    <source>
        <dbReference type="SAM" id="MobiDB-lite"/>
    </source>
</evidence>
<dbReference type="STRING" id="113540.ENSSFOP00015055762"/>
<accession>A0A0P7TI93</accession>
<evidence type="ECO:0000256" key="5">
    <source>
        <dbReference type="ARBA" id="ARBA00023203"/>
    </source>
</evidence>
<dbReference type="Gene3D" id="6.10.280.150">
    <property type="match status" value="1"/>
</dbReference>
<dbReference type="GO" id="GO:0031209">
    <property type="term" value="C:SCAR complex"/>
    <property type="evidence" value="ECO:0007669"/>
    <property type="project" value="TreeGrafter"/>
</dbReference>
<dbReference type="AlphaFoldDB" id="A0A0P7TI93"/>